<accession>A0ABR4IHX7</accession>
<dbReference type="EMBL" id="JBFXLS010000025">
    <property type="protein sequence ID" value="KAL2827347.1"/>
    <property type="molecule type" value="Genomic_DNA"/>
</dbReference>
<keyword evidence="2" id="KW-1185">Reference proteome</keyword>
<sequence length="391" mass="44232">MGNETKLKRFSPPGELQELSLDNQIKWSEKYISRWMENEIKGNGVGTTPLHQFFNGTKTAYDRSQQGVAITWTAFPKRVSKTHGHDDQRWLTADSSREVQDEYLEWSVSRDGPDPTTSKVKRVVMTCEGPEYWGFLGDAQSEDLVRLYQDLNPEFRSQITQEDLFTTHAMGAEQKEYRPKNRWNSSTTSGTIAHLIQRNNTLSAEVDIAAQATVLRKDSNNKPVTTPDQLIRCSEYGDPDRNSDPHIGSAINGLARERRVISIADPVGLYIHNFQESIFKLDYNGREGDEQDLRDLPEGTITWLRGDKDKKQGLHLHIEVPRGTVGNSNQELAVGDIWDTERERYIQYGAQFADYIKMGVTGVVTKETVTVEPQPCISASRAPGHASMSLR</sequence>
<proteinExistence type="predicted"/>
<evidence type="ECO:0000313" key="1">
    <source>
        <dbReference type="EMBL" id="KAL2827347.1"/>
    </source>
</evidence>
<gene>
    <name evidence="1" type="ORF">BDW59DRAFT_160313</name>
</gene>
<name>A0ABR4IHX7_9EURO</name>
<comment type="caution">
    <text evidence="1">The sequence shown here is derived from an EMBL/GenBank/DDBJ whole genome shotgun (WGS) entry which is preliminary data.</text>
</comment>
<evidence type="ECO:0000313" key="2">
    <source>
        <dbReference type="Proteomes" id="UP001610335"/>
    </source>
</evidence>
<protein>
    <submittedName>
        <fullName evidence="1">Uncharacterized protein</fullName>
    </submittedName>
</protein>
<dbReference type="Proteomes" id="UP001610335">
    <property type="component" value="Unassembled WGS sequence"/>
</dbReference>
<organism evidence="1 2">
    <name type="scientific">Aspergillus cavernicola</name>
    <dbReference type="NCBI Taxonomy" id="176166"/>
    <lineage>
        <taxon>Eukaryota</taxon>
        <taxon>Fungi</taxon>
        <taxon>Dikarya</taxon>
        <taxon>Ascomycota</taxon>
        <taxon>Pezizomycotina</taxon>
        <taxon>Eurotiomycetes</taxon>
        <taxon>Eurotiomycetidae</taxon>
        <taxon>Eurotiales</taxon>
        <taxon>Aspergillaceae</taxon>
        <taxon>Aspergillus</taxon>
        <taxon>Aspergillus subgen. Nidulantes</taxon>
    </lineage>
</organism>
<reference evidence="1 2" key="1">
    <citation type="submission" date="2024-07" db="EMBL/GenBank/DDBJ databases">
        <title>Section-level genome sequencing and comparative genomics of Aspergillus sections Usti and Cavernicolus.</title>
        <authorList>
            <consortium name="Lawrence Berkeley National Laboratory"/>
            <person name="Nybo J.L."/>
            <person name="Vesth T.C."/>
            <person name="Theobald S."/>
            <person name="Frisvad J.C."/>
            <person name="Larsen T.O."/>
            <person name="Kjaerboelling I."/>
            <person name="Rothschild-Mancinelli K."/>
            <person name="Lyhne E.K."/>
            <person name="Kogle M.E."/>
            <person name="Barry K."/>
            <person name="Clum A."/>
            <person name="Na H."/>
            <person name="Ledsgaard L."/>
            <person name="Lin J."/>
            <person name="Lipzen A."/>
            <person name="Kuo A."/>
            <person name="Riley R."/>
            <person name="Mondo S."/>
            <person name="LaButti K."/>
            <person name="Haridas S."/>
            <person name="Pangalinan J."/>
            <person name="Salamov A.A."/>
            <person name="Simmons B.A."/>
            <person name="Magnuson J.K."/>
            <person name="Chen J."/>
            <person name="Drula E."/>
            <person name="Henrissat B."/>
            <person name="Wiebenga A."/>
            <person name="Lubbers R.J."/>
            <person name="Gomes A.C."/>
            <person name="Makela M.R."/>
            <person name="Stajich J."/>
            <person name="Grigoriev I.V."/>
            <person name="Mortensen U.H."/>
            <person name="De vries R.P."/>
            <person name="Baker S.E."/>
            <person name="Andersen M.R."/>
        </authorList>
    </citation>
    <scope>NUCLEOTIDE SEQUENCE [LARGE SCALE GENOMIC DNA]</scope>
    <source>
        <strain evidence="1 2">CBS 600.67</strain>
    </source>
</reference>